<dbReference type="AlphaFoldDB" id="A0A0A9WRL0"/>
<reference evidence="2" key="1">
    <citation type="journal article" date="2014" name="PLoS ONE">
        <title>Transcriptome-Based Identification of ABC Transporters in the Western Tarnished Plant Bug Lygus hesperus.</title>
        <authorList>
            <person name="Hull J.J."/>
            <person name="Chaney K."/>
            <person name="Geib S.M."/>
            <person name="Fabrick J.A."/>
            <person name="Brent C.S."/>
            <person name="Walsh D."/>
            <person name="Lavine L.C."/>
        </authorList>
    </citation>
    <scope>NUCLEOTIDE SEQUENCE</scope>
</reference>
<accession>A0A0A9WRL0</accession>
<feature type="region of interest" description="Disordered" evidence="1">
    <location>
        <begin position="200"/>
        <end position="219"/>
    </location>
</feature>
<sequence>NNQTNTQVIDQLEKYTRSALEWRNLRHYPEPKSAARSNIVQNSDSTIGLRRSKISANEPEMSRSDSMSSLSSFPVIEQLEKNTRSVRDWKNLMNYPESKSAATSDIVRKPGSTKNRERSSESKISRSDSQSSLSSHSGMPRFYCECGKSYKYARGLGQHKKYECGKEPHVECSMCPYRTKFAHNMKSHMALKHNRLLKSQKSHSNNTEIDTTSNRHRQF</sequence>
<reference evidence="2" key="2">
    <citation type="submission" date="2014-07" db="EMBL/GenBank/DDBJ databases">
        <authorList>
            <person name="Hull J."/>
        </authorList>
    </citation>
    <scope>NUCLEOTIDE SEQUENCE</scope>
</reference>
<feature type="region of interest" description="Disordered" evidence="1">
    <location>
        <begin position="32"/>
        <end position="70"/>
    </location>
</feature>
<dbReference type="EMBL" id="GBHO01033155">
    <property type="protein sequence ID" value="JAG10449.1"/>
    <property type="molecule type" value="Transcribed_RNA"/>
</dbReference>
<proteinExistence type="predicted"/>
<gene>
    <name evidence="2" type="primary">lola_15</name>
    <name evidence="3" type="synonym">lola_16</name>
    <name evidence="2" type="ORF">CM83_41846</name>
    <name evidence="3" type="ORF">CM83_41848</name>
</gene>
<feature type="compositionally biased region" description="Polar residues" evidence="1">
    <location>
        <begin position="202"/>
        <end position="212"/>
    </location>
</feature>
<feature type="non-terminal residue" evidence="2">
    <location>
        <position position="1"/>
    </location>
</feature>
<evidence type="ECO:0000313" key="2">
    <source>
        <dbReference type="EMBL" id="JAG10449.1"/>
    </source>
</evidence>
<dbReference type="Gene3D" id="3.30.160.60">
    <property type="entry name" value="Classic Zinc Finger"/>
    <property type="match status" value="1"/>
</dbReference>
<feature type="compositionally biased region" description="Polar residues" evidence="1">
    <location>
        <begin position="35"/>
        <end position="46"/>
    </location>
</feature>
<name>A0A0A9WRL0_LYGHE</name>
<feature type="compositionally biased region" description="Basic and acidic residues" evidence="1">
    <location>
        <begin position="114"/>
        <end position="126"/>
    </location>
</feature>
<dbReference type="EMBL" id="GBHO01033153">
    <property type="protein sequence ID" value="JAG10451.1"/>
    <property type="molecule type" value="Transcribed_RNA"/>
</dbReference>
<evidence type="ECO:0000313" key="3">
    <source>
        <dbReference type="EMBL" id="JAG10451.1"/>
    </source>
</evidence>
<feature type="region of interest" description="Disordered" evidence="1">
    <location>
        <begin position="99"/>
        <end position="137"/>
    </location>
</feature>
<organism evidence="2">
    <name type="scientific">Lygus hesperus</name>
    <name type="common">Western plant bug</name>
    <dbReference type="NCBI Taxonomy" id="30085"/>
    <lineage>
        <taxon>Eukaryota</taxon>
        <taxon>Metazoa</taxon>
        <taxon>Ecdysozoa</taxon>
        <taxon>Arthropoda</taxon>
        <taxon>Hexapoda</taxon>
        <taxon>Insecta</taxon>
        <taxon>Pterygota</taxon>
        <taxon>Neoptera</taxon>
        <taxon>Paraneoptera</taxon>
        <taxon>Hemiptera</taxon>
        <taxon>Heteroptera</taxon>
        <taxon>Panheteroptera</taxon>
        <taxon>Cimicomorpha</taxon>
        <taxon>Miridae</taxon>
        <taxon>Mirini</taxon>
        <taxon>Lygus</taxon>
    </lineage>
</organism>
<evidence type="ECO:0000256" key="1">
    <source>
        <dbReference type="SAM" id="MobiDB-lite"/>
    </source>
</evidence>
<feature type="compositionally biased region" description="Low complexity" evidence="1">
    <location>
        <begin position="127"/>
        <end position="137"/>
    </location>
</feature>
<protein>
    <submittedName>
        <fullName evidence="2">Longitudinals lacking protein, isoforms A/B/D/L</fullName>
    </submittedName>
</protein>